<reference evidence="1" key="1">
    <citation type="journal article" date="2017" name="Nature">
        <title>The sunflower genome provides insights into oil metabolism, flowering and Asterid evolution.</title>
        <authorList>
            <person name="Badouin H."/>
            <person name="Gouzy J."/>
            <person name="Grassa C.J."/>
            <person name="Murat F."/>
            <person name="Staton S.E."/>
            <person name="Cottret L."/>
            <person name="Lelandais-Briere C."/>
            <person name="Owens G.L."/>
            <person name="Carrere S."/>
            <person name="Mayjonade B."/>
            <person name="Legrand L."/>
            <person name="Gill N."/>
            <person name="Kane N.C."/>
            <person name="Bowers J.E."/>
            <person name="Hubner S."/>
            <person name="Bellec A."/>
            <person name="Berard A."/>
            <person name="Berges H."/>
            <person name="Blanchet N."/>
            <person name="Boniface M.C."/>
            <person name="Brunel D."/>
            <person name="Catrice O."/>
            <person name="Chaidir N."/>
            <person name="Claudel C."/>
            <person name="Donnadieu C."/>
            <person name="Faraut T."/>
            <person name="Fievet G."/>
            <person name="Helmstetter N."/>
            <person name="King M."/>
            <person name="Knapp S.J."/>
            <person name="Lai Z."/>
            <person name="Le Paslier M.C."/>
            <person name="Lippi Y."/>
            <person name="Lorenzon L."/>
            <person name="Mandel J.R."/>
            <person name="Marage G."/>
            <person name="Marchand G."/>
            <person name="Marquand E."/>
            <person name="Bret-Mestries E."/>
            <person name="Morien E."/>
            <person name="Nambeesan S."/>
            <person name="Nguyen T."/>
            <person name="Pegot-Espagnet P."/>
            <person name="Pouilly N."/>
            <person name="Raftis F."/>
            <person name="Sallet E."/>
            <person name="Schiex T."/>
            <person name="Thomas J."/>
            <person name="Vandecasteele C."/>
            <person name="Vares D."/>
            <person name="Vear F."/>
            <person name="Vautrin S."/>
            <person name="Crespi M."/>
            <person name="Mangin B."/>
            <person name="Burke J.M."/>
            <person name="Salse J."/>
            <person name="Munos S."/>
            <person name="Vincourt P."/>
            <person name="Rieseberg L.H."/>
            <person name="Langlade N.B."/>
        </authorList>
    </citation>
    <scope>NUCLEOTIDE SEQUENCE</scope>
    <source>
        <tissue evidence="1">Leaves</tissue>
    </source>
</reference>
<accession>A0A9K3HG29</accession>
<proteinExistence type="predicted"/>
<evidence type="ECO:0000313" key="2">
    <source>
        <dbReference type="Proteomes" id="UP000215914"/>
    </source>
</evidence>
<reference evidence="1" key="2">
    <citation type="submission" date="2020-06" db="EMBL/GenBank/DDBJ databases">
        <title>Helianthus annuus Genome sequencing and assembly Release 2.</title>
        <authorList>
            <person name="Gouzy J."/>
            <person name="Langlade N."/>
            <person name="Munos S."/>
        </authorList>
    </citation>
    <scope>NUCLEOTIDE SEQUENCE</scope>
    <source>
        <tissue evidence="1">Leaves</tissue>
    </source>
</reference>
<protein>
    <submittedName>
        <fullName evidence="1">Uncharacterized protein</fullName>
    </submittedName>
</protein>
<dbReference type="AlphaFoldDB" id="A0A9K3HG29"/>
<keyword evidence="2" id="KW-1185">Reference proteome</keyword>
<name>A0A9K3HG29_HELAN</name>
<sequence length="131" mass="14979">MTISGQGFRIAVSLMTTVASGKRYIVDWLPLRFYPTCVDFFISKGVNMSLARSCRRLLSTVKSTWNRRKRRKVTGEDLKASDSEFVEVEHGSNDSFLLNSGYIYYTQHCCASSYCYNLTHRTSIHAICKNN</sequence>
<dbReference type="Proteomes" id="UP000215914">
    <property type="component" value="Unassembled WGS sequence"/>
</dbReference>
<gene>
    <name evidence="1" type="ORF">HanXRQr2_Chr12g0538331</name>
</gene>
<evidence type="ECO:0000313" key="1">
    <source>
        <dbReference type="EMBL" id="KAF5777661.1"/>
    </source>
</evidence>
<organism evidence="1 2">
    <name type="scientific">Helianthus annuus</name>
    <name type="common">Common sunflower</name>
    <dbReference type="NCBI Taxonomy" id="4232"/>
    <lineage>
        <taxon>Eukaryota</taxon>
        <taxon>Viridiplantae</taxon>
        <taxon>Streptophyta</taxon>
        <taxon>Embryophyta</taxon>
        <taxon>Tracheophyta</taxon>
        <taxon>Spermatophyta</taxon>
        <taxon>Magnoliopsida</taxon>
        <taxon>eudicotyledons</taxon>
        <taxon>Gunneridae</taxon>
        <taxon>Pentapetalae</taxon>
        <taxon>asterids</taxon>
        <taxon>campanulids</taxon>
        <taxon>Asterales</taxon>
        <taxon>Asteraceae</taxon>
        <taxon>Asteroideae</taxon>
        <taxon>Heliantheae alliance</taxon>
        <taxon>Heliantheae</taxon>
        <taxon>Helianthus</taxon>
    </lineage>
</organism>
<dbReference type="Gramene" id="mRNA:HanXRQr2_Chr12g0538331">
    <property type="protein sequence ID" value="mRNA:HanXRQr2_Chr12g0538331"/>
    <property type="gene ID" value="HanXRQr2_Chr12g0538331"/>
</dbReference>
<dbReference type="EMBL" id="MNCJ02000327">
    <property type="protein sequence ID" value="KAF5777661.1"/>
    <property type="molecule type" value="Genomic_DNA"/>
</dbReference>
<comment type="caution">
    <text evidence="1">The sequence shown here is derived from an EMBL/GenBank/DDBJ whole genome shotgun (WGS) entry which is preliminary data.</text>
</comment>